<name>A0A2D0NDY0_FLAN2</name>
<dbReference type="SUPFAM" id="SSF47413">
    <property type="entry name" value="lambda repressor-like DNA-binding domains"/>
    <property type="match status" value="1"/>
</dbReference>
<evidence type="ECO:0000313" key="5">
    <source>
        <dbReference type="EMBL" id="PHN06685.1"/>
    </source>
</evidence>
<keyword evidence="1" id="KW-0805">Transcription regulation</keyword>
<keyword evidence="6" id="KW-1185">Reference proteome</keyword>
<dbReference type="AlphaFoldDB" id="A0A2D0NDY0"/>
<evidence type="ECO:0000313" key="6">
    <source>
        <dbReference type="Proteomes" id="UP000223913"/>
    </source>
</evidence>
<evidence type="ECO:0000259" key="4">
    <source>
        <dbReference type="PROSITE" id="PS50943"/>
    </source>
</evidence>
<dbReference type="EMBL" id="PDUD01000017">
    <property type="protein sequence ID" value="PHN06685.1"/>
    <property type="molecule type" value="Genomic_DNA"/>
</dbReference>
<dbReference type="OrthoDB" id="796548at2"/>
<dbReference type="InterPro" id="IPR001387">
    <property type="entry name" value="Cro/C1-type_HTH"/>
</dbReference>
<dbReference type="InterPro" id="IPR010982">
    <property type="entry name" value="Lambda_DNA-bd_dom_sf"/>
</dbReference>
<gene>
    <name evidence="5" type="ORF">CRP01_10335</name>
</gene>
<evidence type="ECO:0000256" key="1">
    <source>
        <dbReference type="ARBA" id="ARBA00023015"/>
    </source>
</evidence>
<dbReference type="InterPro" id="IPR015927">
    <property type="entry name" value="Peptidase_S24_S26A/B/C"/>
</dbReference>
<dbReference type="Pfam" id="PF00717">
    <property type="entry name" value="Peptidase_S24"/>
    <property type="match status" value="1"/>
</dbReference>
<dbReference type="InterPro" id="IPR036286">
    <property type="entry name" value="LexA/Signal_pep-like_sf"/>
</dbReference>
<dbReference type="PROSITE" id="PS50943">
    <property type="entry name" value="HTH_CROC1"/>
    <property type="match status" value="1"/>
</dbReference>
<dbReference type="RefSeq" id="WP_099149941.1">
    <property type="nucleotide sequence ID" value="NZ_PDUD01000017.1"/>
</dbReference>
<keyword evidence="2" id="KW-0238">DNA-binding</keyword>
<dbReference type="PANTHER" id="PTHR40661:SF3">
    <property type="entry name" value="FELS-1 PROPHAGE TRANSCRIPTIONAL REGULATOR"/>
    <property type="match status" value="1"/>
</dbReference>
<reference evidence="5 6" key="1">
    <citation type="submission" date="2017-10" db="EMBL/GenBank/DDBJ databases">
        <title>The draft genome sequence of Lewinella nigricans NBRC 102662.</title>
        <authorList>
            <person name="Wang K."/>
        </authorList>
    </citation>
    <scope>NUCLEOTIDE SEQUENCE [LARGE SCALE GENOMIC DNA]</scope>
    <source>
        <strain evidence="5 6">NBRC 102662</strain>
    </source>
</reference>
<evidence type="ECO:0000256" key="3">
    <source>
        <dbReference type="ARBA" id="ARBA00023163"/>
    </source>
</evidence>
<dbReference type="GO" id="GO:0003677">
    <property type="term" value="F:DNA binding"/>
    <property type="evidence" value="ECO:0007669"/>
    <property type="project" value="UniProtKB-KW"/>
</dbReference>
<protein>
    <submittedName>
        <fullName evidence="5">Transcriptional regulator</fullName>
    </submittedName>
</protein>
<dbReference type="Gene3D" id="2.10.109.10">
    <property type="entry name" value="Umud Fragment, subunit A"/>
    <property type="match status" value="1"/>
</dbReference>
<accession>A0A2D0NDY0</accession>
<dbReference type="SUPFAM" id="SSF51306">
    <property type="entry name" value="LexA/Signal peptidase"/>
    <property type="match status" value="1"/>
</dbReference>
<keyword evidence="3" id="KW-0804">Transcription</keyword>
<comment type="caution">
    <text evidence="5">The sequence shown here is derived from an EMBL/GenBank/DDBJ whole genome shotgun (WGS) entry which is preliminary data.</text>
</comment>
<dbReference type="Proteomes" id="UP000223913">
    <property type="component" value="Unassembled WGS sequence"/>
</dbReference>
<organism evidence="5 6">
    <name type="scientific">Flavilitoribacter nigricans (strain ATCC 23147 / DSM 23189 / NBRC 102662 / NCIMB 1420 / SS-2)</name>
    <name type="common">Lewinella nigricans</name>
    <dbReference type="NCBI Taxonomy" id="1122177"/>
    <lineage>
        <taxon>Bacteria</taxon>
        <taxon>Pseudomonadati</taxon>
        <taxon>Bacteroidota</taxon>
        <taxon>Saprospiria</taxon>
        <taxon>Saprospirales</taxon>
        <taxon>Lewinellaceae</taxon>
        <taxon>Flavilitoribacter</taxon>
    </lineage>
</organism>
<dbReference type="CDD" id="cd06529">
    <property type="entry name" value="S24_LexA-like"/>
    <property type="match status" value="1"/>
</dbReference>
<dbReference type="PANTHER" id="PTHR40661">
    <property type="match status" value="1"/>
</dbReference>
<feature type="domain" description="HTH cro/C1-type" evidence="4">
    <location>
        <begin position="30"/>
        <end position="72"/>
    </location>
</feature>
<proteinExistence type="predicted"/>
<evidence type="ECO:0000256" key="2">
    <source>
        <dbReference type="ARBA" id="ARBA00023125"/>
    </source>
</evidence>
<dbReference type="InterPro" id="IPR039418">
    <property type="entry name" value="LexA-like"/>
</dbReference>
<sequence>MGNFSDHIVNQRFNKIYLELEKYNLIKGKSDIAKKLGTYNHVVNSILKGQRNITVDQLHKLFEIYSVNANYIFGISDEMFLEPPSAIFGDIPTRSIEEKQSGGRQNITLVPERALAGYALEHQDHDFLENLQKFSIPNLEGEMVAFEINGDSMMPTITNGDIVVCEQVDRDTPLRDNHVYIVVTDTVVAKRIQQIRDGADVSRLRLISDNSTVYKPYEVDLEEIRQLLKVKCRLTSYAIA</sequence>